<dbReference type="EMBL" id="JBGBPQ010000034">
    <property type="protein sequence ID" value="KAL1493523.1"/>
    <property type="molecule type" value="Genomic_DNA"/>
</dbReference>
<sequence>MCVRLAMCGRPLKCVRQAMEYWVNHILKARAMIGLAPLVERWAGHGPLHTASIVSVSVDCRRLPLGVHVPDGVVTHVSPRGAVAGAIHV</sequence>
<name>A0AB34IBW8_PRYPA</name>
<organism evidence="1 2">
    <name type="scientific">Prymnesium parvum</name>
    <name type="common">Toxic golden alga</name>
    <dbReference type="NCBI Taxonomy" id="97485"/>
    <lineage>
        <taxon>Eukaryota</taxon>
        <taxon>Haptista</taxon>
        <taxon>Haptophyta</taxon>
        <taxon>Prymnesiophyceae</taxon>
        <taxon>Prymnesiales</taxon>
        <taxon>Prymnesiaceae</taxon>
        <taxon>Prymnesium</taxon>
    </lineage>
</organism>
<keyword evidence="2" id="KW-1185">Reference proteome</keyword>
<evidence type="ECO:0000313" key="1">
    <source>
        <dbReference type="EMBL" id="KAL1493523.1"/>
    </source>
</evidence>
<accession>A0AB34IBW8</accession>
<protein>
    <submittedName>
        <fullName evidence="1">Uncharacterized protein</fullName>
    </submittedName>
</protein>
<gene>
    <name evidence="1" type="ORF">AB1Y20_017226</name>
</gene>
<dbReference type="Proteomes" id="UP001515480">
    <property type="component" value="Unassembled WGS sequence"/>
</dbReference>
<proteinExistence type="predicted"/>
<evidence type="ECO:0000313" key="2">
    <source>
        <dbReference type="Proteomes" id="UP001515480"/>
    </source>
</evidence>
<comment type="caution">
    <text evidence="1">The sequence shown here is derived from an EMBL/GenBank/DDBJ whole genome shotgun (WGS) entry which is preliminary data.</text>
</comment>
<dbReference type="AlphaFoldDB" id="A0AB34IBW8"/>
<reference evidence="1 2" key="1">
    <citation type="journal article" date="2024" name="Science">
        <title>Giant polyketide synthase enzymes in the biosynthesis of giant marine polyether toxins.</title>
        <authorList>
            <person name="Fallon T.R."/>
            <person name="Shende V.V."/>
            <person name="Wierzbicki I.H."/>
            <person name="Pendleton A.L."/>
            <person name="Watervoot N.F."/>
            <person name="Auber R.P."/>
            <person name="Gonzalez D.J."/>
            <person name="Wisecaver J.H."/>
            <person name="Moore B.S."/>
        </authorList>
    </citation>
    <scope>NUCLEOTIDE SEQUENCE [LARGE SCALE GENOMIC DNA]</scope>
    <source>
        <strain evidence="1 2">12B1</strain>
    </source>
</reference>